<dbReference type="Gene3D" id="3.40.50.300">
    <property type="entry name" value="P-loop containing nucleotide triphosphate hydrolases"/>
    <property type="match status" value="2"/>
</dbReference>
<feature type="compositionally biased region" description="Basic residues" evidence="6">
    <location>
        <begin position="431"/>
        <end position="440"/>
    </location>
</feature>
<evidence type="ECO:0000313" key="10">
    <source>
        <dbReference type="EMBL" id="RKD73016.1"/>
    </source>
</evidence>
<dbReference type="SMART" id="SM00490">
    <property type="entry name" value="HELICc"/>
    <property type="match status" value="1"/>
</dbReference>
<evidence type="ECO:0000256" key="3">
    <source>
        <dbReference type="ARBA" id="ARBA00022806"/>
    </source>
</evidence>
<dbReference type="PANTHER" id="PTHR47963:SF1">
    <property type="entry name" value="DEAD-BOX ATP-DEPENDENT RNA HELICASE CSHB"/>
    <property type="match status" value="1"/>
</dbReference>
<dbReference type="GO" id="GO:0005840">
    <property type="term" value="C:ribosome"/>
    <property type="evidence" value="ECO:0007669"/>
    <property type="project" value="TreeGrafter"/>
</dbReference>
<feature type="region of interest" description="Disordered" evidence="6">
    <location>
        <begin position="385"/>
        <end position="440"/>
    </location>
</feature>
<keyword evidence="4" id="KW-0067">ATP-binding</keyword>
<comment type="caution">
    <text evidence="10">The sequence shown here is derived from an EMBL/GenBank/DDBJ whole genome shotgun (WGS) entry which is preliminary data.</text>
</comment>
<dbReference type="EMBL" id="RAPK01000009">
    <property type="protein sequence ID" value="RKD73016.1"/>
    <property type="molecule type" value="Genomic_DNA"/>
</dbReference>
<feature type="domain" description="Helicase ATP-binding" evidence="7">
    <location>
        <begin position="35"/>
        <end position="209"/>
    </location>
</feature>
<dbReference type="GO" id="GO:0005829">
    <property type="term" value="C:cytosol"/>
    <property type="evidence" value="ECO:0007669"/>
    <property type="project" value="TreeGrafter"/>
</dbReference>
<evidence type="ECO:0000313" key="11">
    <source>
        <dbReference type="Proteomes" id="UP000285120"/>
    </source>
</evidence>
<sequence>MNMKAFEQYKLPAFLIEALEKQKLNSPTDIQERLIPAVINGKDVIGQSQTGSGKTLAFLLPIIARIEPDVKEVQAVITAPTRELVEQINKVLKGLLADQPEDRVITSQRVVGGSDRKRDIEKLQNTPHIIVASPGRLRDMVKTQSIDIHRVKMLVIDEADQMLDMGFIEDIDPVAALMPDSLQMMVFSATIPESLQPFLKKYMTNPKHVHIDPKSAAPREINHYFLPLKHKDRTEETVRIASSIQPYLAIVFANKKEEADEVHAAFLEKGLNADLLHGGLSPRERKQVMRRVHSLEVQYLVATDLAARGVDIPGITHIINHTLPTDLEYYVHRIGRSGRAGLSGEAYTLIEKDELASLQKLEKKGIKCELVELRKGEFVKTVDRKSFRAASQKQEQKAVPKKPKPKPKNVKPGYKKKAQQELSHQQSREKRLNKRKDKRS</sequence>
<dbReference type="InterPro" id="IPR001650">
    <property type="entry name" value="Helicase_C-like"/>
</dbReference>
<evidence type="ECO:0000259" key="7">
    <source>
        <dbReference type="PROSITE" id="PS51192"/>
    </source>
</evidence>
<keyword evidence="1" id="KW-0547">Nucleotide-binding</keyword>
<dbReference type="GO" id="GO:0009409">
    <property type="term" value="P:response to cold"/>
    <property type="evidence" value="ECO:0007669"/>
    <property type="project" value="TreeGrafter"/>
</dbReference>
<dbReference type="GO" id="GO:0016787">
    <property type="term" value="F:hydrolase activity"/>
    <property type="evidence" value="ECO:0007669"/>
    <property type="project" value="UniProtKB-KW"/>
</dbReference>
<evidence type="ECO:0000256" key="2">
    <source>
        <dbReference type="ARBA" id="ARBA00022801"/>
    </source>
</evidence>
<keyword evidence="2" id="KW-0378">Hydrolase</keyword>
<organism evidence="10 11">
    <name type="scientific">Sinobaca qinghaiensis</name>
    <dbReference type="NCBI Taxonomy" id="342944"/>
    <lineage>
        <taxon>Bacteria</taxon>
        <taxon>Bacillati</taxon>
        <taxon>Bacillota</taxon>
        <taxon>Bacilli</taxon>
        <taxon>Bacillales</taxon>
        <taxon>Sporolactobacillaceae</taxon>
        <taxon>Sinobaca</taxon>
    </lineage>
</organism>
<dbReference type="InterPro" id="IPR050547">
    <property type="entry name" value="DEAD_box_RNA_helicases"/>
</dbReference>
<dbReference type="CDD" id="cd00268">
    <property type="entry name" value="DEADc"/>
    <property type="match status" value="1"/>
</dbReference>
<proteinExistence type="predicted"/>
<reference evidence="10 11" key="1">
    <citation type="submission" date="2018-09" db="EMBL/GenBank/DDBJ databases">
        <title>Genomic Encyclopedia of Archaeal and Bacterial Type Strains, Phase II (KMG-II): from individual species to whole genera.</title>
        <authorList>
            <person name="Goeker M."/>
        </authorList>
    </citation>
    <scope>NUCLEOTIDE SEQUENCE [LARGE SCALE GENOMIC DNA]</scope>
    <source>
        <strain evidence="10 11">DSM 17008</strain>
    </source>
</reference>
<dbReference type="InterPro" id="IPR011545">
    <property type="entry name" value="DEAD/DEAH_box_helicase_dom"/>
</dbReference>
<dbReference type="GO" id="GO:0003724">
    <property type="term" value="F:RNA helicase activity"/>
    <property type="evidence" value="ECO:0007669"/>
    <property type="project" value="InterPro"/>
</dbReference>
<evidence type="ECO:0000259" key="8">
    <source>
        <dbReference type="PROSITE" id="PS51194"/>
    </source>
</evidence>
<dbReference type="PROSITE" id="PS51194">
    <property type="entry name" value="HELICASE_CTER"/>
    <property type="match status" value="1"/>
</dbReference>
<evidence type="ECO:0000256" key="6">
    <source>
        <dbReference type="SAM" id="MobiDB-lite"/>
    </source>
</evidence>
<dbReference type="InterPro" id="IPR014001">
    <property type="entry name" value="Helicase_ATP-bd"/>
</dbReference>
<evidence type="ECO:0000256" key="1">
    <source>
        <dbReference type="ARBA" id="ARBA00022741"/>
    </source>
</evidence>
<dbReference type="CDD" id="cd18787">
    <property type="entry name" value="SF2_C_DEAD"/>
    <property type="match status" value="1"/>
</dbReference>
<dbReference type="InterPro" id="IPR027417">
    <property type="entry name" value="P-loop_NTPase"/>
</dbReference>
<dbReference type="GO" id="GO:0005524">
    <property type="term" value="F:ATP binding"/>
    <property type="evidence" value="ECO:0007669"/>
    <property type="project" value="UniProtKB-KW"/>
</dbReference>
<evidence type="ECO:0000256" key="4">
    <source>
        <dbReference type="ARBA" id="ARBA00022840"/>
    </source>
</evidence>
<dbReference type="Pfam" id="PF00271">
    <property type="entry name" value="Helicase_C"/>
    <property type="match status" value="1"/>
</dbReference>
<keyword evidence="3 10" id="KW-0347">Helicase</keyword>
<feature type="domain" description="Helicase C-terminal" evidence="8">
    <location>
        <begin position="220"/>
        <end position="386"/>
    </location>
</feature>
<feature type="compositionally biased region" description="Basic residues" evidence="6">
    <location>
        <begin position="399"/>
        <end position="417"/>
    </location>
</feature>
<dbReference type="AlphaFoldDB" id="A0A419V3N8"/>
<dbReference type="RefSeq" id="WP_245960974.1">
    <property type="nucleotide sequence ID" value="NZ_RAPK01000009.1"/>
</dbReference>
<name>A0A419V3N8_9BACL</name>
<dbReference type="Proteomes" id="UP000285120">
    <property type="component" value="Unassembled WGS sequence"/>
</dbReference>
<dbReference type="GO" id="GO:0033592">
    <property type="term" value="F:RNA strand annealing activity"/>
    <property type="evidence" value="ECO:0007669"/>
    <property type="project" value="TreeGrafter"/>
</dbReference>
<evidence type="ECO:0000256" key="5">
    <source>
        <dbReference type="PROSITE-ProRule" id="PRU00552"/>
    </source>
</evidence>
<dbReference type="PROSITE" id="PS51195">
    <property type="entry name" value="Q_MOTIF"/>
    <property type="match status" value="1"/>
</dbReference>
<dbReference type="InterPro" id="IPR014014">
    <property type="entry name" value="RNA_helicase_DEAD_Q_motif"/>
</dbReference>
<accession>A0A419V3N8</accession>
<dbReference type="SMART" id="SM00487">
    <property type="entry name" value="DEXDc"/>
    <property type="match status" value="1"/>
</dbReference>
<feature type="short sequence motif" description="Q motif" evidence="5">
    <location>
        <begin position="4"/>
        <end position="32"/>
    </location>
</feature>
<gene>
    <name evidence="10" type="ORF">ATL39_2218</name>
</gene>
<feature type="domain" description="DEAD-box RNA helicase Q" evidence="9">
    <location>
        <begin position="4"/>
        <end position="32"/>
    </location>
</feature>
<dbReference type="SUPFAM" id="SSF52540">
    <property type="entry name" value="P-loop containing nucleoside triphosphate hydrolases"/>
    <property type="match status" value="2"/>
</dbReference>
<protein>
    <submittedName>
        <fullName evidence="10">ATP-dependent RNA helicase CshB</fullName>
    </submittedName>
</protein>
<dbReference type="Pfam" id="PF00270">
    <property type="entry name" value="DEAD"/>
    <property type="match status" value="1"/>
</dbReference>
<dbReference type="PROSITE" id="PS51192">
    <property type="entry name" value="HELICASE_ATP_BIND_1"/>
    <property type="match status" value="1"/>
</dbReference>
<keyword evidence="11" id="KW-1185">Reference proteome</keyword>
<dbReference type="PANTHER" id="PTHR47963">
    <property type="entry name" value="DEAD-BOX ATP-DEPENDENT RNA HELICASE 47, MITOCHONDRIAL"/>
    <property type="match status" value="1"/>
</dbReference>
<dbReference type="InterPro" id="IPR044742">
    <property type="entry name" value="DEAD/DEAH_RhlB"/>
</dbReference>
<evidence type="ECO:0000259" key="9">
    <source>
        <dbReference type="PROSITE" id="PS51195"/>
    </source>
</evidence>